<keyword evidence="2" id="KW-1185">Reference proteome</keyword>
<evidence type="ECO:0000313" key="1">
    <source>
        <dbReference type="EMBL" id="KAH0463623.1"/>
    </source>
</evidence>
<sequence>MQTSPQPCTFMLSTSPTGIDPALNAQTKCRPLSSSPTVISFTCAALSFTSLLKATYTVEPCSCLSNQSSAACYPCSIEGGKSPIGMTGFS</sequence>
<dbReference type="Proteomes" id="UP000775213">
    <property type="component" value="Unassembled WGS sequence"/>
</dbReference>
<organism evidence="1 2">
    <name type="scientific">Dendrobium chrysotoxum</name>
    <name type="common">Orchid</name>
    <dbReference type="NCBI Taxonomy" id="161865"/>
    <lineage>
        <taxon>Eukaryota</taxon>
        <taxon>Viridiplantae</taxon>
        <taxon>Streptophyta</taxon>
        <taxon>Embryophyta</taxon>
        <taxon>Tracheophyta</taxon>
        <taxon>Spermatophyta</taxon>
        <taxon>Magnoliopsida</taxon>
        <taxon>Liliopsida</taxon>
        <taxon>Asparagales</taxon>
        <taxon>Orchidaceae</taxon>
        <taxon>Epidendroideae</taxon>
        <taxon>Malaxideae</taxon>
        <taxon>Dendrobiinae</taxon>
        <taxon>Dendrobium</taxon>
    </lineage>
</organism>
<dbReference type="AlphaFoldDB" id="A0AAV7H7Y3"/>
<comment type="caution">
    <text evidence="1">The sequence shown here is derived from an EMBL/GenBank/DDBJ whole genome shotgun (WGS) entry which is preliminary data.</text>
</comment>
<dbReference type="EMBL" id="JAGFBR010000008">
    <property type="protein sequence ID" value="KAH0463623.1"/>
    <property type="molecule type" value="Genomic_DNA"/>
</dbReference>
<evidence type="ECO:0000313" key="2">
    <source>
        <dbReference type="Proteomes" id="UP000775213"/>
    </source>
</evidence>
<accession>A0AAV7H7Y3</accession>
<reference evidence="1 2" key="1">
    <citation type="journal article" date="2021" name="Hortic Res">
        <title>Chromosome-scale assembly of the Dendrobium chrysotoxum genome enhances the understanding of orchid evolution.</title>
        <authorList>
            <person name="Zhang Y."/>
            <person name="Zhang G.Q."/>
            <person name="Zhang D."/>
            <person name="Liu X.D."/>
            <person name="Xu X.Y."/>
            <person name="Sun W.H."/>
            <person name="Yu X."/>
            <person name="Zhu X."/>
            <person name="Wang Z.W."/>
            <person name="Zhao X."/>
            <person name="Zhong W.Y."/>
            <person name="Chen H."/>
            <person name="Yin W.L."/>
            <person name="Huang T."/>
            <person name="Niu S.C."/>
            <person name="Liu Z.J."/>
        </authorList>
    </citation>
    <scope>NUCLEOTIDE SEQUENCE [LARGE SCALE GENOMIC DNA]</scope>
    <source>
        <strain evidence="1">Lindl</strain>
    </source>
</reference>
<proteinExistence type="predicted"/>
<protein>
    <submittedName>
        <fullName evidence="1">Uncharacterized protein</fullName>
    </submittedName>
</protein>
<gene>
    <name evidence="1" type="ORF">IEQ34_008205</name>
</gene>
<name>A0AAV7H7Y3_DENCH</name>